<keyword evidence="2" id="KW-1185">Reference proteome</keyword>
<dbReference type="Proteomes" id="UP000821845">
    <property type="component" value="Chromosome 4"/>
</dbReference>
<comment type="caution">
    <text evidence="1">The sequence shown here is derived from an EMBL/GenBank/DDBJ whole genome shotgun (WGS) entry which is preliminary data.</text>
</comment>
<organism evidence="1 2">
    <name type="scientific">Hyalomma asiaticum</name>
    <name type="common">Tick</name>
    <dbReference type="NCBI Taxonomy" id="266040"/>
    <lineage>
        <taxon>Eukaryota</taxon>
        <taxon>Metazoa</taxon>
        <taxon>Ecdysozoa</taxon>
        <taxon>Arthropoda</taxon>
        <taxon>Chelicerata</taxon>
        <taxon>Arachnida</taxon>
        <taxon>Acari</taxon>
        <taxon>Parasitiformes</taxon>
        <taxon>Ixodida</taxon>
        <taxon>Ixodoidea</taxon>
        <taxon>Ixodidae</taxon>
        <taxon>Hyalomminae</taxon>
        <taxon>Hyalomma</taxon>
    </lineage>
</organism>
<evidence type="ECO:0000313" key="2">
    <source>
        <dbReference type="Proteomes" id="UP000821845"/>
    </source>
</evidence>
<gene>
    <name evidence="1" type="ORF">HPB50_013741</name>
</gene>
<dbReference type="EMBL" id="CM023484">
    <property type="protein sequence ID" value="KAH6933232.1"/>
    <property type="molecule type" value="Genomic_DNA"/>
</dbReference>
<evidence type="ECO:0000313" key="1">
    <source>
        <dbReference type="EMBL" id="KAH6933232.1"/>
    </source>
</evidence>
<protein>
    <submittedName>
        <fullName evidence="1">Uncharacterized protein</fullName>
    </submittedName>
</protein>
<accession>A0ACB7SJA9</accession>
<proteinExistence type="predicted"/>
<reference evidence="1" key="1">
    <citation type="submission" date="2020-05" db="EMBL/GenBank/DDBJ databases">
        <title>Large-scale comparative analyses of tick genomes elucidate their genetic diversity and vector capacities.</title>
        <authorList>
            <person name="Jia N."/>
            <person name="Wang J."/>
            <person name="Shi W."/>
            <person name="Du L."/>
            <person name="Sun Y."/>
            <person name="Zhan W."/>
            <person name="Jiang J."/>
            <person name="Wang Q."/>
            <person name="Zhang B."/>
            <person name="Ji P."/>
            <person name="Sakyi L.B."/>
            <person name="Cui X."/>
            <person name="Yuan T."/>
            <person name="Jiang B."/>
            <person name="Yang W."/>
            <person name="Lam T.T.-Y."/>
            <person name="Chang Q."/>
            <person name="Ding S."/>
            <person name="Wang X."/>
            <person name="Zhu J."/>
            <person name="Ruan X."/>
            <person name="Zhao L."/>
            <person name="Wei J."/>
            <person name="Que T."/>
            <person name="Du C."/>
            <person name="Cheng J."/>
            <person name="Dai P."/>
            <person name="Han X."/>
            <person name="Huang E."/>
            <person name="Gao Y."/>
            <person name="Liu J."/>
            <person name="Shao H."/>
            <person name="Ye R."/>
            <person name="Li L."/>
            <person name="Wei W."/>
            <person name="Wang X."/>
            <person name="Wang C."/>
            <person name="Yang T."/>
            <person name="Huo Q."/>
            <person name="Li W."/>
            <person name="Guo W."/>
            <person name="Chen H."/>
            <person name="Zhou L."/>
            <person name="Ni X."/>
            <person name="Tian J."/>
            <person name="Zhou Y."/>
            <person name="Sheng Y."/>
            <person name="Liu T."/>
            <person name="Pan Y."/>
            <person name="Xia L."/>
            <person name="Li J."/>
            <person name="Zhao F."/>
            <person name="Cao W."/>
        </authorList>
    </citation>
    <scope>NUCLEOTIDE SEQUENCE</scope>
    <source>
        <strain evidence="1">Hyas-2018</strain>
    </source>
</reference>
<sequence length="262" mass="29860">MQNILGATLMMSCLGYPQMRLYWAGGTKVPAIADVLTRDRFFTLRSNFKVVNDLDFIEEDQKNDRLWKVRPTLNEVQAACRKLPRTPSVCVDEQIILFTGVTTLKRYKPGKPHPTGLKNFVLTSPSGLLLDFGIYQGKTFLKIGSSPDLGLRPNVGRVFAKTLPIRTSLFFDRYFTTPPLTEQLGKLNLQRTVKWLDNKAITFASNHVDEEPFGQCRRWSKKENVYQDIPRRAVVEEYNRNMGRVAVPSGEPDLFGKTTMHS</sequence>
<name>A0ACB7SJA9_HYAAI</name>